<protein>
    <submittedName>
        <fullName evidence="2">Uncharacterized protein</fullName>
    </submittedName>
</protein>
<comment type="caution">
    <text evidence="2">The sequence shown here is derived from an EMBL/GenBank/DDBJ whole genome shotgun (WGS) entry which is preliminary data.</text>
</comment>
<dbReference type="InParanoid" id="A0A1V9X8Z8"/>
<feature type="compositionally biased region" description="Basic and acidic residues" evidence="1">
    <location>
        <begin position="148"/>
        <end position="157"/>
    </location>
</feature>
<evidence type="ECO:0000256" key="1">
    <source>
        <dbReference type="SAM" id="MobiDB-lite"/>
    </source>
</evidence>
<dbReference type="AlphaFoldDB" id="A0A1V9X8Z8"/>
<dbReference type="EMBL" id="MNPL01019793">
    <property type="protein sequence ID" value="OQR69802.1"/>
    <property type="molecule type" value="Genomic_DNA"/>
</dbReference>
<gene>
    <name evidence="2" type="ORF">BIW11_12044</name>
</gene>
<organism evidence="2 3">
    <name type="scientific">Tropilaelaps mercedesae</name>
    <dbReference type="NCBI Taxonomy" id="418985"/>
    <lineage>
        <taxon>Eukaryota</taxon>
        <taxon>Metazoa</taxon>
        <taxon>Ecdysozoa</taxon>
        <taxon>Arthropoda</taxon>
        <taxon>Chelicerata</taxon>
        <taxon>Arachnida</taxon>
        <taxon>Acari</taxon>
        <taxon>Parasitiformes</taxon>
        <taxon>Mesostigmata</taxon>
        <taxon>Gamasina</taxon>
        <taxon>Dermanyssoidea</taxon>
        <taxon>Laelapidae</taxon>
        <taxon>Tropilaelaps</taxon>
    </lineage>
</organism>
<name>A0A1V9X8Z8_9ACAR</name>
<proteinExistence type="predicted"/>
<evidence type="ECO:0000313" key="2">
    <source>
        <dbReference type="EMBL" id="OQR69802.1"/>
    </source>
</evidence>
<keyword evidence="3" id="KW-1185">Reference proteome</keyword>
<accession>A0A1V9X8Z8</accession>
<evidence type="ECO:0000313" key="3">
    <source>
        <dbReference type="Proteomes" id="UP000192247"/>
    </source>
</evidence>
<dbReference type="Proteomes" id="UP000192247">
    <property type="component" value="Unassembled WGS sequence"/>
</dbReference>
<sequence length="173" mass="18920">MVTRPHPNSPNEACGSFQCGADPPDAGAPTRIEHPHELALQCRRSEVRLADAPDPGEGCGGHGVFHGNAACHDSLGRAHFTGMRCTPYTRGAFCSHTVASVVVFACHHSVTPKDRLVKKEREKKECVLRAGGKRGERFLRQLGGGPEGVKREKEPKMRAKAKLFRKRVTLFSK</sequence>
<reference evidence="2 3" key="1">
    <citation type="journal article" date="2017" name="Gigascience">
        <title>Draft genome of the honey bee ectoparasitic mite, Tropilaelaps mercedesae, is shaped by the parasitic life history.</title>
        <authorList>
            <person name="Dong X."/>
            <person name="Armstrong S.D."/>
            <person name="Xia D."/>
            <person name="Makepeace B.L."/>
            <person name="Darby A.C."/>
            <person name="Kadowaki T."/>
        </authorList>
    </citation>
    <scope>NUCLEOTIDE SEQUENCE [LARGE SCALE GENOMIC DNA]</scope>
    <source>
        <strain evidence="2">Wuxi-XJTLU</strain>
    </source>
</reference>
<feature type="region of interest" description="Disordered" evidence="1">
    <location>
        <begin position="138"/>
        <end position="157"/>
    </location>
</feature>